<dbReference type="Proteomes" id="UP001320420">
    <property type="component" value="Unassembled WGS sequence"/>
</dbReference>
<gene>
    <name evidence="1" type="ORF">SLS62_001087</name>
</gene>
<evidence type="ECO:0000313" key="1">
    <source>
        <dbReference type="EMBL" id="KAK7757069.1"/>
    </source>
</evidence>
<organism evidence="1 2">
    <name type="scientific">Diatrype stigma</name>
    <dbReference type="NCBI Taxonomy" id="117547"/>
    <lineage>
        <taxon>Eukaryota</taxon>
        <taxon>Fungi</taxon>
        <taxon>Dikarya</taxon>
        <taxon>Ascomycota</taxon>
        <taxon>Pezizomycotina</taxon>
        <taxon>Sordariomycetes</taxon>
        <taxon>Xylariomycetidae</taxon>
        <taxon>Xylariales</taxon>
        <taxon>Diatrypaceae</taxon>
        <taxon>Diatrype</taxon>
    </lineage>
</organism>
<dbReference type="AlphaFoldDB" id="A0AAN9YWK7"/>
<comment type="caution">
    <text evidence="1">The sequence shown here is derived from an EMBL/GenBank/DDBJ whole genome shotgun (WGS) entry which is preliminary data.</text>
</comment>
<dbReference type="EMBL" id="JAKJXP020000004">
    <property type="protein sequence ID" value="KAK7757069.1"/>
    <property type="molecule type" value="Genomic_DNA"/>
</dbReference>
<protein>
    <submittedName>
        <fullName evidence="1">Uncharacterized protein</fullName>
    </submittedName>
</protein>
<dbReference type="Gene3D" id="3.30.43.10">
    <property type="entry name" value="Uridine Diphospho-n-acetylenolpyruvylglucosamine Reductase, domain 2"/>
    <property type="match status" value="1"/>
</dbReference>
<sequence length="104" mass="11459">MNYNSITMAAPQSAPRYADPIYQSAHDETFAKPVVQDIEAVLPPGVSQGDFDSAIEEFKQSLARDDAVFIGSNLKEYVDPYEIPESGQERNVPSAAIWSVNIHT</sequence>
<accession>A0AAN9YWK7</accession>
<dbReference type="InterPro" id="IPR016167">
    <property type="entry name" value="FAD-bd_PCMH_sub1"/>
</dbReference>
<evidence type="ECO:0000313" key="2">
    <source>
        <dbReference type="Proteomes" id="UP001320420"/>
    </source>
</evidence>
<keyword evidence="2" id="KW-1185">Reference proteome</keyword>
<proteinExistence type="predicted"/>
<reference evidence="1 2" key="1">
    <citation type="submission" date="2024-02" db="EMBL/GenBank/DDBJ databases">
        <title>De novo assembly and annotation of 12 fungi associated with fruit tree decline syndrome in Ontario, Canada.</title>
        <authorList>
            <person name="Sulman M."/>
            <person name="Ellouze W."/>
            <person name="Ilyukhin E."/>
        </authorList>
    </citation>
    <scope>NUCLEOTIDE SEQUENCE [LARGE SCALE GENOMIC DNA]</scope>
    <source>
        <strain evidence="1 2">M11/M66-122</strain>
    </source>
</reference>
<name>A0AAN9YWK7_9PEZI</name>